<dbReference type="EMBL" id="VDLY02000005">
    <property type="protein sequence ID" value="KAB8167172.1"/>
    <property type="molecule type" value="Genomic_DNA"/>
</dbReference>
<keyword evidence="4" id="KW-1185">Reference proteome</keyword>
<protein>
    <recommendedName>
        <fullName evidence="5">LppX_LprAFG lipoprotein</fullName>
    </recommendedName>
</protein>
<evidence type="ECO:0000313" key="4">
    <source>
        <dbReference type="Proteomes" id="UP000314251"/>
    </source>
</evidence>
<dbReference type="PROSITE" id="PS51257">
    <property type="entry name" value="PROKAR_LIPOPROTEIN"/>
    <property type="match status" value="1"/>
</dbReference>
<dbReference type="SUPFAM" id="SSF89392">
    <property type="entry name" value="Prokaryotic lipoproteins and lipoprotein localization factors"/>
    <property type="match status" value="1"/>
</dbReference>
<name>A0A5N6AG79_9ACTN</name>
<evidence type="ECO:0000256" key="2">
    <source>
        <dbReference type="SAM" id="SignalP"/>
    </source>
</evidence>
<dbReference type="OrthoDB" id="3369896at2"/>
<organism evidence="3 4">
    <name type="scientific">Streptomyces mimosae</name>
    <dbReference type="NCBI Taxonomy" id="2586635"/>
    <lineage>
        <taxon>Bacteria</taxon>
        <taxon>Bacillati</taxon>
        <taxon>Actinomycetota</taxon>
        <taxon>Actinomycetes</taxon>
        <taxon>Kitasatosporales</taxon>
        <taxon>Streptomycetaceae</taxon>
        <taxon>Streptomyces</taxon>
    </lineage>
</organism>
<dbReference type="Gene3D" id="2.50.20.20">
    <property type="match status" value="1"/>
</dbReference>
<gene>
    <name evidence="3" type="ORF">FH607_009805</name>
</gene>
<reference evidence="3" key="1">
    <citation type="submission" date="2019-10" db="EMBL/GenBank/DDBJ databases">
        <title>Nonomuraea sp. nov., isolated from Phyllanthus amarus.</title>
        <authorList>
            <person name="Klykleung N."/>
            <person name="Tanasupawat S."/>
        </authorList>
    </citation>
    <scope>NUCLEOTIDE SEQUENCE [LARGE SCALE GENOMIC DNA]</scope>
    <source>
        <strain evidence="3">3MP-10</strain>
    </source>
</reference>
<accession>A0A5N6AG79</accession>
<evidence type="ECO:0000313" key="3">
    <source>
        <dbReference type="EMBL" id="KAB8167172.1"/>
    </source>
</evidence>
<evidence type="ECO:0000256" key="1">
    <source>
        <dbReference type="SAM" id="MobiDB-lite"/>
    </source>
</evidence>
<proteinExistence type="predicted"/>
<comment type="caution">
    <text evidence="3">The sequence shown here is derived from an EMBL/GenBank/DDBJ whole genome shotgun (WGS) entry which is preliminary data.</text>
</comment>
<keyword evidence="2" id="KW-0732">Signal</keyword>
<dbReference type="RefSeq" id="WP_139667136.1">
    <property type="nucleotide sequence ID" value="NZ_VDLY02000005.1"/>
</dbReference>
<sequence length="302" mass="32025">MRFAFRMLTGVAGVALLAGTAACGSEDGSSESRTTTEERGGGDASAALQAAAESTSEMHSARFEGEMTAPASAGGQTTMEGVMSWDPSLTMQMSVSGEELAATPGAPQEIEVRWLDNVMYMHMGAEFGAEMGGAEWLSMDLAAIAEESGDAAMADAMSMGLESAGQDPAQQVAMLLSAPGIEEVGEETLNGVETRHYAGTMSVEDAVAGDQSGLAEVLTEEEVEQLVATMEQQGIDGYDLDIWIDENDLPVQVRQSYETPEGPVEYEVRYSDFNTEVSVEQPAAELVIDFMELIEELNAELS</sequence>
<feature type="signal peptide" evidence="2">
    <location>
        <begin position="1"/>
        <end position="23"/>
    </location>
</feature>
<feature type="region of interest" description="Disordered" evidence="1">
    <location>
        <begin position="22"/>
        <end position="61"/>
    </location>
</feature>
<evidence type="ECO:0008006" key="5">
    <source>
        <dbReference type="Google" id="ProtNLM"/>
    </source>
</evidence>
<feature type="chain" id="PRO_5039475757" description="LppX_LprAFG lipoprotein" evidence="2">
    <location>
        <begin position="24"/>
        <end position="302"/>
    </location>
</feature>
<dbReference type="AlphaFoldDB" id="A0A5N6AG79"/>
<dbReference type="InterPro" id="IPR029046">
    <property type="entry name" value="LolA/LolB/LppX"/>
</dbReference>
<dbReference type="Proteomes" id="UP000314251">
    <property type="component" value="Unassembled WGS sequence"/>
</dbReference>